<dbReference type="PANTHER" id="PTHR38430:SF1">
    <property type="entry name" value="PROTEIN-ARGININE KINASE ACTIVATOR PROTEIN"/>
    <property type="match status" value="1"/>
</dbReference>
<dbReference type="GO" id="GO:0046870">
    <property type="term" value="F:cadmium ion binding"/>
    <property type="evidence" value="ECO:0007669"/>
    <property type="project" value="TreeGrafter"/>
</dbReference>
<dbReference type="Proteomes" id="UP000253816">
    <property type="component" value="Unassembled WGS sequence"/>
</dbReference>
<dbReference type="GO" id="GO:1990169">
    <property type="term" value="P:stress response to copper ion"/>
    <property type="evidence" value="ECO:0007669"/>
    <property type="project" value="TreeGrafter"/>
</dbReference>
<comment type="caution">
    <text evidence="2">The sequence shown here is derived from an EMBL/GenBank/DDBJ whole genome shotgun (WGS) entry which is preliminary data.</text>
</comment>
<accession>A0A369KCD8</accession>
<name>A0A369KCD8_9BACT</name>
<sequence length="108" mass="11478">MAGSSQQAAIRCATCGTFVDAVKQGAPLGCSGCYSVFSDFLVASDLLDGKHMHVGRAPGNEVMPHSLCHQLSVLNEKLKAVLDVEDYEEAARIRDQIRGILGIEGQAC</sequence>
<dbReference type="GO" id="GO:0008270">
    <property type="term" value="F:zinc ion binding"/>
    <property type="evidence" value="ECO:0007669"/>
    <property type="project" value="TreeGrafter"/>
</dbReference>
<keyword evidence="3" id="KW-1185">Reference proteome</keyword>
<evidence type="ECO:0000259" key="1">
    <source>
        <dbReference type="Pfam" id="PF02151"/>
    </source>
</evidence>
<evidence type="ECO:0000313" key="2">
    <source>
        <dbReference type="EMBL" id="RDB31262.1"/>
    </source>
</evidence>
<dbReference type="AlphaFoldDB" id="A0A369KCD8"/>
<dbReference type="GO" id="GO:0005507">
    <property type="term" value="F:copper ion binding"/>
    <property type="evidence" value="ECO:0007669"/>
    <property type="project" value="TreeGrafter"/>
</dbReference>
<dbReference type="Pfam" id="PF02151">
    <property type="entry name" value="UVR"/>
    <property type="match status" value="1"/>
</dbReference>
<organism evidence="2 3">
    <name type="scientific">Candidatus Similichlamydia laticola</name>
    <dbReference type="NCBI Taxonomy" id="2170265"/>
    <lineage>
        <taxon>Bacteria</taxon>
        <taxon>Pseudomonadati</taxon>
        <taxon>Chlamydiota</taxon>
        <taxon>Chlamydiia</taxon>
        <taxon>Parachlamydiales</taxon>
        <taxon>Candidatus Parilichlamydiaceae</taxon>
        <taxon>Candidatus Similichlamydia</taxon>
    </lineage>
</organism>
<evidence type="ECO:0000313" key="3">
    <source>
        <dbReference type="Proteomes" id="UP000253816"/>
    </source>
</evidence>
<protein>
    <recommendedName>
        <fullName evidence="1">UVR domain-containing protein</fullName>
    </recommendedName>
</protein>
<feature type="domain" description="UVR" evidence="1">
    <location>
        <begin position="71"/>
        <end position="100"/>
    </location>
</feature>
<dbReference type="GO" id="GO:1990170">
    <property type="term" value="P:stress response to cadmium ion"/>
    <property type="evidence" value="ECO:0007669"/>
    <property type="project" value="TreeGrafter"/>
</dbReference>
<dbReference type="InterPro" id="IPR001943">
    <property type="entry name" value="UVR_dom"/>
</dbReference>
<dbReference type="InterPro" id="IPR025542">
    <property type="entry name" value="YacH"/>
</dbReference>
<gene>
    <name evidence="2" type="ORF">HAT2_00630</name>
</gene>
<reference evidence="2 3" key="1">
    <citation type="submission" date="2018-07" db="EMBL/GenBank/DDBJ databases">
        <title>Comparative genomics of the Candidatus Parilichlamydiaceae reveals evidence of convergent evolution and genome reduction in the phylum Chlamydiae.</title>
        <authorList>
            <person name="Taylor-Brown A."/>
            <person name="Polkinghorne A."/>
        </authorList>
    </citation>
    <scope>NUCLEOTIDE SEQUENCE [LARGE SCALE GENOMIC DNA]</scope>
    <source>
        <strain evidence="2 3">Hat2</strain>
    </source>
</reference>
<dbReference type="PANTHER" id="PTHR38430">
    <property type="entry name" value="PROTEIN-ARGININE KINASE ACTIVATOR PROTEIN"/>
    <property type="match status" value="1"/>
</dbReference>
<dbReference type="EMBL" id="QQBG01000024">
    <property type="protein sequence ID" value="RDB31262.1"/>
    <property type="molecule type" value="Genomic_DNA"/>
</dbReference>
<proteinExistence type="predicted"/>
<dbReference type="GO" id="GO:0050897">
    <property type="term" value="F:cobalt ion binding"/>
    <property type="evidence" value="ECO:0007669"/>
    <property type="project" value="TreeGrafter"/>
</dbReference>